<sequence>MACDLEKIEDNEQEKPNTVIQLNTLGLDELISLTLKLEEEWKLIKKNYAILEGAIVTYDKCKNSVEQLNPDKFGAKNYNAFINELERSDLIKLTNQDQTSNPNTTVDVDNLEQKENIAHVDNLIENMDMYNKKEQQKEGQTDEQTGRQLEKQKKPIDVHIPLTSLVFIPGKIVDTENFLIRMGTNYYVQRNAEQTIEYFNNKIKKLNEQIRKLKITIIEKKNDIDLCKNYIQIKREQQMNALNANRQAGSGIIKGFRKYKSFIYILLIILVVFGLFISYYELNDKQVDFELDCNDLNEKCMSYKYPEFKPHRLRIVDVNTENNNIFLRSSVPLFNGIFSEDLLRKHIKTLLENSNINYDDNMPLYIISFLRNDSKEGCCYTSQRCYVKDANIVNYVILGHSEDPYDVDKKTLEKELVSLNWDTDKLLERVDDLKNKFNSMKNTIFIVHCRRGRDRTGEFVAAYRMISKKIDFDTVVKSNEEIGKVKEPYLKMQKWLCLYLEKVLGYTNIGCYDFR</sequence>
<dbReference type="PROSITE" id="PS00383">
    <property type="entry name" value="TYR_PHOSPHATASE_1"/>
    <property type="match status" value="1"/>
</dbReference>
<accession>A0A1A8YV29</accession>
<reference evidence="6" key="1">
    <citation type="submission" date="2016-05" db="EMBL/GenBank/DDBJ databases">
        <authorList>
            <person name="Naeem Raeece"/>
        </authorList>
    </citation>
    <scope>NUCLEOTIDE SEQUENCE [LARGE SCALE GENOMIC DNA]</scope>
</reference>
<dbReference type="Gene3D" id="1.10.287.370">
    <property type="match status" value="1"/>
</dbReference>
<feature type="region of interest" description="Disordered" evidence="2">
    <location>
        <begin position="133"/>
        <end position="152"/>
    </location>
</feature>
<dbReference type="InterPro" id="IPR009053">
    <property type="entry name" value="Prefoldin"/>
</dbReference>
<keyword evidence="3" id="KW-0812">Transmembrane</keyword>
<keyword evidence="1" id="KW-0175">Coiled coil</keyword>
<keyword evidence="6" id="KW-1185">Reference proteome</keyword>
<keyword evidence="3" id="KW-0472">Membrane</keyword>
<feature type="domain" description="Tyrosine specific protein phosphatases" evidence="4">
    <location>
        <begin position="424"/>
        <end position="477"/>
    </location>
</feature>
<dbReference type="InterPro" id="IPR004127">
    <property type="entry name" value="Prefoldin_subunit_alpha"/>
</dbReference>
<dbReference type="EMBL" id="FLRD01000082">
    <property type="protein sequence ID" value="SBT35386.1"/>
    <property type="molecule type" value="Genomic_DNA"/>
</dbReference>
<dbReference type="Proteomes" id="UP000078555">
    <property type="component" value="Unassembled WGS sequence"/>
</dbReference>
<keyword evidence="3" id="KW-1133">Transmembrane helix</keyword>
<organism evidence="5 6">
    <name type="scientific">Plasmodium ovale wallikeri</name>
    <dbReference type="NCBI Taxonomy" id="864142"/>
    <lineage>
        <taxon>Eukaryota</taxon>
        <taxon>Sar</taxon>
        <taxon>Alveolata</taxon>
        <taxon>Apicomplexa</taxon>
        <taxon>Aconoidasida</taxon>
        <taxon>Haemosporida</taxon>
        <taxon>Plasmodiidae</taxon>
        <taxon>Plasmodium</taxon>
        <taxon>Plasmodium (Plasmodium)</taxon>
    </lineage>
</organism>
<feature type="coiled-coil region" evidence="1">
    <location>
        <begin position="189"/>
        <end position="223"/>
    </location>
</feature>
<dbReference type="InterPro" id="IPR016130">
    <property type="entry name" value="Tyr_Pase_AS"/>
</dbReference>
<dbReference type="PANTHER" id="PTHR38745:SF2">
    <property type="entry name" value="TYROSINE SPECIFIC PROTEIN PHOSPHATASES DOMAIN-CONTAINING PROTEIN"/>
    <property type="match status" value="1"/>
</dbReference>
<proteinExistence type="predicted"/>
<dbReference type="SUPFAM" id="SSF46579">
    <property type="entry name" value="Prefoldin"/>
    <property type="match status" value="1"/>
</dbReference>
<feature type="transmembrane region" description="Helical" evidence="3">
    <location>
        <begin position="262"/>
        <end position="280"/>
    </location>
</feature>
<dbReference type="CDD" id="cd23157">
    <property type="entry name" value="Prefoldin_5"/>
    <property type="match status" value="1"/>
</dbReference>
<dbReference type="InterPro" id="IPR029021">
    <property type="entry name" value="Prot-tyrosine_phosphatase-like"/>
</dbReference>
<name>A0A1A8YV29_PLAOA</name>
<evidence type="ECO:0000259" key="4">
    <source>
        <dbReference type="PROSITE" id="PS50056"/>
    </source>
</evidence>
<evidence type="ECO:0000256" key="3">
    <source>
        <dbReference type="SAM" id="Phobius"/>
    </source>
</evidence>
<dbReference type="Gene3D" id="3.90.190.10">
    <property type="entry name" value="Protein tyrosine phosphatase superfamily"/>
    <property type="match status" value="1"/>
</dbReference>
<gene>
    <name evidence="5" type="ORF">POVWA1_027090</name>
</gene>
<evidence type="ECO:0000313" key="5">
    <source>
        <dbReference type="EMBL" id="SBT35386.1"/>
    </source>
</evidence>
<evidence type="ECO:0000256" key="1">
    <source>
        <dbReference type="SAM" id="Coils"/>
    </source>
</evidence>
<evidence type="ECO:0000313" key="6">
    <source>
        <dbReference type="Proteomes" id="UP000078555"/>
    </source>
</evidence>
<dbReference type="AlphaFoldDB" id="A0A1A8YV29"/>
<evidence type="ECO:0000256" key="2">
    <source>
        <dbReference type="SAM" id="MobiDB-lite"/>
    </source>
</evidence>
<dbReference type="PROSITE" id="PS50056">
    <property type="entry name" value="TYR_PHOSPHATASE_2"/>
    <property type="match status" value="1"/>
</dbReference>
<dbReference type="InterPro" id="IPR000387">
    <property type="entry name" value="Tyr_Pase_dom"/>
</dbReference>
<protein>
    <submittedName>
        <fullName evidence="5">Protein phosphatase, putative</fullName>
    </submittedName>
</protein>
<dbReference type="SUPFAM" id="SSF52799">
    <property type="entry name" value="(Phosphotyrosine protein) phosphatases II"/>
    <property type="match status" value="1"/>
</dbReference>
<dbReference type="PANTHER" id="PTHR38745">
    <property type="entry name" value="PHOSPHATASE, PUTATIVE-RELATED"/>
    <property type="match status" value="1"/>
</dbReference>
<dbReference type="Pfam" id="PF02996">
    <property type="entry name" value="Prefoldin"/>
    <property type="match status" value="1"/>
</dbReference>